<gene>
    <name evidence="1" type="ORF">EVA_19856</name>
</gene>
<protein>
    <submittedName>
        <fullName evidence="1">Uncharacterized protein</fullName>
    </submittedName>
</protein>
<evidence type="ECO:0000313" key="1">
    <source>
        <dbReference type="EMBL" id="EJW92038.1"/>
    </source>
</evidence>
<name>J9FCB2_9ZZZZ</name>
<reference evidence="1" key="1">
    <citation type="journal article" date="2012" name="PLoS ONE">
        <title>Gene sets for utilization of primary and secondary nutrition supplies in the distal gut of endangered iberian lynx.</title>
        <authorList>
            <person name="Alcaide M."/>
            <person name="Messina E."/>
            <person name="Richter M."/>
            <person name="Bargiela R."/>
            <person name="Peplies J."/>
            <person name="Huws S.A."/>
            <person name="Newbold C.J."/>
            <person name="Golyshin P.N."/>
            <person name="Simon M.A."/>
            <person name="Lopez G."/>
            <person name="Yakimov M.M."/>
            <person name="Ferrer M."/>
        </authorList>
    </citation>
    <scope>NUCLEOTIDE SEQUENCE</scope>
</reference>
<comment type="caution">
    <text evidence="1">The sequence shown here is derived from an EMBL/GenBank/DDBJ whole genome shotgun (WGS) entry which is preliminary data.</text>
</comment>
<sequence>MTYDRAHKVLSNKHFLQDGGLSATPVLRISEELELPPCVLAKEVKRYVSAAAVGGQ</sequence>
<dbReference type="AlphaFoldDB" id="J9FCB2"/>
<accession>J9FCB2</accession>
<proteinExistence type="predicted"/>
<dbReference type="EMBL" id="AMCI01007791">
    <property type="protein sequence ID" value="EJW92038.1"/>
    <property type="molecule type" value="Genomic_DNA"/>
</dbReference>
<organism evidence="1">
    <name type="scientific">gut metagenome</name>
    <dbReference type="NCBI Taxonomy" id="749906"/>
    <lineage>
        <taxon>unclassified sequences</taxon>
        <taxon>metagenomes</taxon>
        <taxon>organismal metagenomes</taxon>
    </lineage>
</organism>